<proteinExistence type="predicted"/>
<reference evidence="2 3" key="1">
    <citation type="journal article" date="2024" name="G3 (Bethesda)">
        <title>Genome assembly of Hibiscus sabdariffa L. provides insights into metabolisms of medicinal natural products.</title>
        <authorList>
            <person name="Kim T."/>
        </authorList>
    </citation>
    <scope>NUCLEOTIDE SEQUENCE [LARGE SCALE GENOMIC DNA]</scope>
    <source>
        <strain evidence="2">TK-2024</strain>
        <tissue evidence="2">Old leaves</tissue>
    </source>
</reference>
<evidence type="ECO:0008006" key="4">
    <source>
        <dbReference type="Google" id="ProtNLM"/>
    </source>
</evidence>
<accession>A0ABR2SMW5</accession>
<comment type="caution">
    <text evidence="2">The sequence shown here is derived from an EMBL/GenBank/DDBJ whole genome shotgun (WGS) entry which is preliminary data.</text>
</comment>
<dbReference type="EMBL" id="JBBPBN010000013">
    <property type="protein sequence ID" value="KAK9026287.1"/>
    <property type="molecule type" value="Genomic_DNA"/>
</dbReference>
<feature type="compositionally biased region" description="Polar residues" evidence="1">
    <location>
        <begin position="1"/>
        <end position="10"/>
    </location>
</feature>
<evidence type="ECO:0000313" key="3">
    <source>
        <dbReference type="Proteomes" id="UP001396334"/>
    </source>
</evidence>
<dbReference type="PANTHER" id="PTHR23172:SF64">
    <property type="entry name" value="J DOMAIN-CONTAINING PROTEIN REQUIRED FOR CHLOROPLAST ACCUMULATION RESPONSE 1"/>
    <property type="match status" value="1"/>
</dbReference>
<evidence type="ECO:0000313" key="2">
    <source>
        <dbReference type="EMBL" id="KAK9026287.1"/>
    </source>
</evidence>
<protein>
    <recommendedName>
        <fullName evidence="4">J domain-containing protein required for chloroplast accumulation response 1</fullName>
    </recommendedName>
</protein>
<feature type="compositionally biased region" description="Polar residues" evidence="1">
    <location>
        <begin position="174"/>
        <end position="184"/>
    </location>
</feature>
<feature type="compositionally biased region" description="Polar residues" evidence="1">
    <location>
        <begin position="66"/>
        <end position="75"/>
    </location>
</feature>
<dbReference type="Gene3D" id="1.10.287.110">
    <property type="entry name" value="DnaJ domain"/>
    <property type="match status" value="1"/>
</dbReference>
<name>A0ABR2SMW5_9ROSI</name>
<dbReference type="InterPro" id="IPR036869">
    <property type="entry name" value="J_dom_sf"/>
</dbReference>
<gene>
    <name evidence="2" type="ORF">V6N11_039128</name>
</gene>
<organism evidence="2 3">
    <name type="scientific">Hibiscus sabdariffa</name>
    <name type="common">roselle</name>
    <dbReference type="NCBI Taxonomy" id="183260"/>
    <lineage>
        <taxon>Eukaryota</taxon>
        <taxon>Viridiplantae</taxon>
        <taxon>Streptophyta</taxon>
        <taxon>Embryophyta</taxon>
        <taxon>Tracheophyta</taxon>
        <taxon>Spermatophyta</taxon>
        <taxon>Magnoliopsida</taxon>
        <taxon>eudicotyledons</taxon>
        <taxon>Gunneridae</taxon>
        <taxon>Pentapetalae</taxon>
        <taxon>rosids</taxon>
        <taxon>malvids</taxon>
        <taxon>Malvales</taxon>
        <taxon>Malvaceae</taxon>
        <taxon>Malvoideae</taxon>
        <taxon>Hibiscus</taxon>
    </lineage>
</organism>
<feature type="compositionally biased region" description="Basic and acidic residues" evidence="1">
    <location>
        <begin position="42"/>
        <end position="51"/>
    </location>
</feature>
<keyword evidence="3" id="KW-1185">Reference proteome</keyword>
<evidence type="ECO:0000256" key="1">
    <source>
        <dbReference type="SAM" id="MobiDB-lite"/>
    </source>
</evidence>
<dbReference type="Proteomes" id="UP001396334">
    <property type="component" value="Unassembled WGS sequence"/>
</dbReference>
<dbReference type="SUPFAM" id="SSF46565">
    <property type="entry name" value="Chaperone J-domain"/>
    <property type="match status" value="1"/>
</dbReference>
<dbReference type="PANTHER" id="PTHR23172">
    <property type="entry name" value="AUXILIN/CYCLIN G-ASSOCIATED KINASE-RELATED"/>
    <property type="match status" value="1"/>
</dbReference>
<sequence length="396" mass="44895">MTFMESNSDIDFNDVFGGPPRRRSDETVVAHQNPWSSLTEKPVFREEETANRRRYSKNGFFDDNFRGNQSLTSSPRKYEMKDPFEPTSQLLSPCRPLPPKAEPVSSSFPSQFSGFQGQLVSLGIQWANKGGVPFAIPLQGSHRFKEKDKLQRCSSANGWIACESIAMEPKENSHNNFSSTNRMPSNDKNKHSFPIDRRNEVNEPFKGRKKDPDDGKGRDRGKVKELIKSFNQEASLKPRADIAPENHSSRLKQRHNVLWTDSGWKPVPLTDIIEGRAVRKSYQKALLYLHPDELQQKGAASYKKYIAEKVFDILQSRESGDGKKGPISVWLHVSRACNNAEVVGEEEIRNIVSLTLLNFHAVLTMTRLSFYISSYCGGNCSLFLPFIYIQLAGIFV</sequence>
<feature type="region of interest" description="Disordered" evidence="1">
    <location>
        <begin position="1"/>
        <end position="80"/>
    </location>
</feature>
<feature type="region of interest" description="Disordered" evidence="1">
    <location>
        <begin position="171"/>
        <end position="220"/>
    </location>
</feature>
<feature type="compositionally biased region" description="Basic and acidic residues" evidence="1">
    <location>
        <begin position="185"/>
        <end position="220"/>
    </location>
</feature>